<dbReference type="Proteomes" id="UP000287651">
    <property type="component" value="Unassembled WGS sequence"/>
</dbReference>
<evidence type="ECO:0000313" key="2">
    <source>
        <dbReference type="Proteomes" id="UP000287651"/>
    </source>
</evidence>
<organism evidence="1 2">
    <name type="scientific">Ensete ventricosum</name>
    <name type="common">Abyssinian banana</name>
    <name type="synonym">Musa ensete</name>
    <dbReference type="NCBI Taxonomy" id="4639"/>
    <lineage>
        <taxon>Eukaryota</taxon>
        <taxon>Viridiplantae</taxon>
        <taxon>Streptophyta</taxon>
        <taxon>Embryophyta</taxon>
        <taxon>Tracheophyta</taxon>
        <taxon>Spermatophyta</taxon>
        <taxon>Magnoliopsida</taxon>
        <taxon>Liliopsida</taxon>
        <taxon>Zingiberales</taxon>
        <taxon>Musaceae</taxon>
        <taxon>Ensete</taxon>
    </lineage>
</organism>
<name>A0A427BC44_ENSVE</name>
<reference evidence="1 2" key="1">
    <citation type="journal article" date="2014" name="Agronomy (Basel)">
        <title>A Draft Genome Sequence for Ensete ventricosum, the Drought-Tolerant Tree Against Hunger.</title>
        <authorList>
            <person name="Harrison J."/>
            <person name="Moore K.A."/>
            <person name="Paszkiewicz K."/>
            <person name="Jones T."/>
            <person name="Grant M."/>
            <person name="Ambacheew D."/>
            <person name="Muzemil S."/>
            <person name="Studholme D.J."/>
        </authorList>
    </citation>
    <scope>NUCLEOTIDE SEQUENCE [LARGE SCALE GENOMIC DNA]</scope>
</reference>
<proteinExistence type="predicted"/>
<comment type="caution">
    <text evidence="1">The sequence shown here is derived from an EMBL/GenBank/DDBJ whole genome shotgun (WGS) entry which is preliminary data.</text>
</comment>
<evidence type="ECO:0000313" key="1">
    <source>
        <dbReference type="EMBL" id="RRT86100.1"/>
    </source>
</evidence>
<protein>
    <submittedName>
        <fullName evidence="1">Uncharacterized protein</fullName>
    </submittedName>
</protein>
<accession>A0A427BC44</accession>
<dbReference type="AlphaFoldDB" id="A0A427BC44"/>
<sequence>MPPLPRRNKSSRSDTVRVKTKHAAARGKKLAVTETLLMHRIGNHSSHLLPRLFPDLIHPFVSCYQKTLGIGLGFGAVYPVLGGFRSNYRSISWRRRSYELWFRFGTWRGRILCGGGDDGVPRFCDRGSCCVGGTGSVPSWFRSRPEFYGECSERKGEGSVEVKKGRKIRRERRFGIVSVGDSGSKL</sequence>
<gene>
    <name evidence="1" type="ORF">B296_00000201</name>
</gene>
<dbReference type="EMBL" id="AMZH03000015">
    <property type="protein sequence ID" value="RRT86100.1"/>
    <property type="molecule type" value="Genomic_DNA"/>
</dbReference>